<dbReference type="Proteomes" id="UP000321523">
    <property type="component" value="Unassembled WGS sequence"/>
</dbReference>
<gene>
    <name evidence="5" type="primary">napD_2</name>
    <name evidence="4" type="synonym">napD</name>
    <name evidence="5" type="ORF">SAE02_72660</name>
</gene>
<proteinExistence type="inferred from homology"/>
<evidence type="ECO:0000313" key="5">
    <source>
        <dbReference type="EMBL" id="GEO43118.1"/>
    </source>
</evidence>
<comment type="subcellular location">
    <subcellularLocation>
        <location evidence="1 4">Cytoplasm</location>
    </subcellularLocation>
</comment>
<comment type="similarity">
    <text evidence="4">Belongs to the NapD family.</text>
</comment>
<keyword evidence="6" id="KW-1185">Reference proteome</keyword>
<dbReference type="InterPro" id="IPR005623">
    <property type="entry name" value="Chaperone_NapD_NO3_reduct"/>
</dbReference>
<dbReference type="AlphaFoldDB" id="A0A512E322"/>
<dbReference type="GO" id="GO:0005737">
    <property type="term" value="C:cytoplasm"/>
    <property type="evidence" value="ECO:0007669"/>
    <property type="project" value="UniProtKB-SubCell"/>
</dbReference>
<reference evidence="5 6" key="1">
    <citation type="submission" date="2019-07" db="EMBL/GenBank/DDBJ databases">
        <title>Whole genome shotgun sequence of Skermanella aerolata NBRC 106429.</title>
        <authorList>
            <person name="Hosoyama A."/>
            <person name="Uohara A."/>
            <person name="Ohji S."/>
            <person name="Ichikawa N."/>
        </authorList>
    </citation>
    <scope>NUCLEOTIDE SEQUENCE [LARGE SCALE GENOMIC DNA]</scope>
    <source>
        <strain evidence="5 6">NBRC 106429</strain>
    </source>
</reference>
<name>A0A512E322_9PROT</name>
<dbReference type="PANTHER" id="PTHR38603:SF1">
    <property type="entry name" value="CHAPERONE NAPD"/>
    <property type="match status" value="1"/>
</dbReference>
<dbReference type="RefSeq" id="WP_044437603.1">
    <property type="nucleotide sequence ID" value="NZ_BJYZ01000063.1"/>
</dbReference>
<evidence type="ECO:0000256" key="3">
    <source>
        <dbReference type="ARBA" id="ARBA00023186"/>
    </source>
</evidence>
<comment type="subunit">
    <text evidence="4">Interacts with the cytoplasmic NapA precursor.</text>
</comment>
<dbReference type="OrthoDB" id="7306089at2"/>
<sequence>MLPDEVHISSLIVQAMPDTMPAVAASVLAMPGLEIHAAAEGKMVVVLETADEGEIVARISEINLLNGVMSVNLVYH</sequence>
<dbReference type="GO" id="GO:0005048">
    <property type="term" value="F:signal sequence binding"/>
    <property type="evidence" value="ECO:0007669"/>
    <property type="project" value="UniProtKB-UniRule"/>
</dbReference>
<organism evidence="5 6">
    <name type="scientific">Skermanella aerolata</name>
    <dbReference type="NCBI Taxonomy" id="393310"/>
    <lineage>
        <taxon>Bacteria</taxon>
        <taxon>Pseudomonadati</taxon>
        <taxon>Pseudomonadota</taxon>
        <taxon>Alphaproteobacteria</taxon>
        <taxon>Rhodospirillales</taxon>
        <taxon>Azospirillaceae</taxon>
        <taxon>Skermanella</taxon>
    </lineage>
</organism>
<dbReference type="Pfam" id="PF03927">
    <property type="entry name" value="NapD"/>
    <property type="match status" value="1"/>
</dbReference>
<dbReference type="HAMAP" id="MF_02200">
    <property type="entry name" value="NapD"/>
    <property type="match status" value="1"/>
</dbReference>
<keyword evidence="2 4" id="KW-0963">Cytoplasm</keyword>
<dbReference type="PANTHER" id="PTHR38603">
    <property type="entry name" value="CHAPERONE NAPD"/>
    <property type="match status" value="1"/>
</dbReference>
<protein>
    <recommendedName>
        <fullName evidence="4">Chaperone NapD</fullName>
    </recommendedName>
    <alternativeName>
        <fullName evidence="4">NapA signal peptide-binding chaperone NapD</fullName>
    </alternativeName>
</protein>
<comment type="function">
    <text evidence="4">Chaperone for NapA, the catalytic subunit of the periplasmic nitrate reductase. It binds directly and specifically to the twin-arginine signal peptide of NapA, preventing premature interaction with the Tat translocase and premature export.</text>
</comment>
<accession>A0A512E322</accession>
<evidence type="ECO:0000256" key="4">
    <source>
        <dbReference type="HAMAP-Rule" id="MF_02200"/>
    </source>
</evidence>
<evidence type="ECO:0000313" key="6">
    <source>
        <dbReference type="Proteomes" id="UP000321523"/>
    </source>
</evidence>
<dbReference type="Gene3D" id="3.30.70.920">
    <property type="match status" value="1"/>
</dbReference>
<dbReference type="GO" id="GO:0051224">
    <property type="term" value="P:negative regulation of protein transport"/>
    <property type="evidence" value="ECO:0007669"/>
    <property type="project" value="UniProtKB-UniRule"/>
</dbReference>
<keyword evidence="3 4" id="KW-0143">Chaperone</keyword>
<dbReference type="EMBL" id="BJYZ01000063">
    <property type="protein sequence ID" value="GEO43118.1"/>
    <property type="molecule type" value="Genomic_DNA"/>
</dbReference>
<evidence type="ECO:0000256" key="1">
    <source>
        <dbReference type="ARBA" id="ARBA00004496"/>
    </source>
</evidence>
<comment type="caution">
    <text evidence="5">The sequence shown here is derived from an EMBL/GenBank/DDBJ whole genome shotgun (WGS) entry which is preliminary data.</text>
</comment>
<evidence type="ECO:0000256" key="2">
    <source>
        <dbReference type="ARBA" id="ARBA00022490"/>
    </source>
</evidence>